<feature type="non-terminal residue" evidence="3">
    <location>
        <position position="1"/>
    </location>
</feature>
<accession>A0AAD7ZYB3</accession>
<keyword evidence="2" id="KW-0472">Membrane</keyword>
<name>A0AAD7ZYB3_DIPPU</name>
<feature type="transmembrane region" description="Helical" evidence="2">
    <location>
        <begin position="140"/>
        <end position="158"/>
    </location>
</feature>
<gene>
    <name evidence="3" type="ORF">L9F63_028041</name>
</gene>
<evidence type="ECO:0000256" key="1">
    <source>
        <dbReference type="SAM" id="MobiDB-lite"/>
    </source>
</evidence>
<keyword evidence="2" id="KW-1133">Transmembrane helix</keyword>
<keyword evidence="4" id="KW-1185">Reference proteome</keyword>
<protein>
    <submittedName>
        <fullName evidence="3">Uncharacterized protein</fullName>
    </submittedName>
</protein>
<reference evidence="3" key="2">
    <citation type="submission" date="2023-05" db="EMBL/GenBank/DDBJ databases">
        <authorList>
            <person name="Fouks B."/>
        </authorList>
    </citation>
    <scope>NUCLEOTIDE SEQUENCE</scope>
    <source>
        <strain evidence="3">Stay&amp;Tobe</strain>
        <tissue evidence="3">Testes</tissue>
    </source>
</reference>
<sequence length="307" mass="34809">PNTIYHDRLILRMDKSGGSGTRSTQPRLHKGNHLANDSNQSALTLRNSRMIAHAERIIFVKEHIVANTSFMCYAQMKVFIQRRKQESEYSELAFLQSFGNQLSEVLLFCFYYDEITEIIVSIITHLNNLKASKINESNKMPLLIFSFGFIILLSQLPLPVAGLDRPYNASPFVPLLRLSSPSSYTQYPQVLFNAVRPSNIRTDTLMATEERIYACVPQIIPYTTTSASRNITPILLFFQLNSLVDSIKFLFSAYTENMIEVFKESNQSPQARSRYLSGIEIAASLLYINVKGMLGLMIIFLPAKSIS</sequence>
<evidence type="ECO:0000256" key="2">
    <source>
        <dbReference type="SAM" id="Phobius"/>
    </source>
</evidence>
<comment type="caution">
    <text evidence="3">The sequence shown here is derived from an EMBL/GenBank/DDBJ whole genome shotgun (WGS) entry which is preliminary data.</text>
</comment>
<dbReference type="Proteomes" id="UP001233999">
    <property type="component" value="Unassembled WGS sequence"/>
</dbReference>
<dbReference type="EMBL" id="JASPKZ010005142">
    <property type="protein sequence ID" value="KAJ9589175.1"/>
    <property type="molecule type" value="Genomic_DNA"/>
</dbReference>
<keyword evidence="2" id="KW-0812">Transmembrane</keyword>
<dbReference type="AlphaFoldDB" id="A0AAD7ZYB3"/>
<reference evidence="3" key="1">
    <citation type="journal article" date="2023" name="IScience">
        <title>Live-bearing cockroach genome reveals convergent evolutionary mechanisms linked to viviparity in insects and beyond.</title>
        <authorList>
            <person name="Fouks B."/>
            <person name="Harrison M.C."/>
            <person name="Mikhailova A.A."/>
            <person name="Marchal E."/>
            <person name="English S."/>
            <person name="Carruthers M."/>
            <person name="Jennings E.C."/>
            <person name="Chiamaka E.L."/>
            <person name="Frigard R.A."/>
            <person name="Pippel M."/>
            <person name="Attardo G.M."/>
            <person name="Benoit J.B."/>
            <person name="Bornberg-Bauer E."/>
            <person name="Tobe S.S."/>
        </authorList>
    </citation>
    <scope>NUCLEOTIDE SEQUENCE</scope>
    <source>
        <strain evidence="3">Stay&amp;Tobe</strain>
    </source>
</reference>
<proteinExistence type="predicted"/>
<evidence type="ECO:0000313" key="4">
    <source>
        <dbReference type="Proteomes" id="UP001233999"/>
    </source>
</evidence>
<feature type="non-terminal residue" evidence="3">
    <location>
        <position position="307"/>
    </location>
</feature>
<feature type="region of interest" description="Disordered" evidence="1">
    <location>
        <begin position="14"/>
        <end position="35"/>
    </location>
</feature>
<organism evidence="3 4">
    <name type="scientific">Diploptera punctata</name>
    <name type="common">Pacific beetle cockroach</name>
    <dbReference type="NCBI Taxonomy" id="6984"/>
    <lineage>
        <taxon>Eukaryota</taxon>
        <taxon>Metazoa</taxon>
        <taxon>Ecdysozoa</taxon>
        <taxon>Arthropoda</taxon>
        <taxon>Hexapoda</taxon>
        <taxon>Insecta</taxon>
        <taxon>Pterygota</taxon>
        <taxon>Neoptera</taxon>
        <taxon>Polyneoptera</taxon>
        <taxon>Dictyoptera</taxon>
        <taxon>Blattodea</taxon>
        <taxon>Blaberoidea</taxon>
        <taxon>Blaberidae</taxon>
        <taxon>Diplopterinae</taxon>
        <taxon>Diploptera</taxon>
    </lineage>
</organism>
<feature type="transmembrane region" description="Helical" evidence="2">
    <location>
        <begin position="281"/>
        <end position="301"/>
    </location>
</feature>
<evidence type="ECO:0000313" key="3">
    <source>
        <dbReference type="EMBL" id="KAJ9589175.1"/>
    </source>
</evidence>